<keyword evidence="4" id="KW-0378">Hydrolase</keyword>
<dbReference type="PANTHER" id="PTHR37984:SF15">
    <property type="entry name" value="INTEGRASE CATALYTIC DOMAIN-CONTAINING PROTEIN"/>
    <property type="match status" value="1"/>
</dbReference>
<keyword evidence="7" id="KW-0695">RNA-directed DNA polymerase</keyword>
<keyword evidence="9" id="KW-0238">DNA-binding</keyword>
<evidence type="ECO:0000256" key="10">
    <source>
        <dbReference type="ARBA" id="ARBA00023172"/>
    </source>
</evidence>
<dbReference type="AlphaFoldDB" id="A0A8C1QSI4"/>
<dbReference type="GO" id="GO:0004190">
    <property type="term" value="F:aspartic-type endopeptidase activity"/>
    <property type="evidence" value="ECO:0007669"/>
    <property type="project" value="UniProtKB-KW"/>
</dbReference>
<dbReference type="PANTHER" id="PTHR37984">
    <property type="entry name" value="PROTEIN CBG26694"/>
    <property type="match status" value="1"/>
</dbReference>
<keyword evidence="10" id="KW-0233">DNA recombination</keyword>
<organism evidence="13 14">
    <name type="scientific">Cyprinus carpio</name>
    <name type="common">Common carp</name>
    <dbReference type="NCBI Taxonomy" id="7962"/>
    <lineage>
        <taxon>Eukaryota</taxon>
        <taxon>Metazoa</taxon>
        <taxon>Chordata</taxon>
        <taxon>Craniata</taxon>
        <taxon>Vertebrata</taxon>
        <taxon>Euteleostomi</taxon>
        <taxon>Actinopterygii</taxon>
        <taxon>Neopterygii</taxon>
        <taxon>Teleostei</taxon>
        <taxon>Ostariophysi</taxon>
        <taxon>Cypriniformes</taxon>
        <taxon>Cyprinidae</taxon>
        <taxon>Cyprininae</taxon>
        <taxon>Cyprinus</taxon>
    </lineage>
</organism>
<dbReference type="Pfam" id="PF00665">
    <property type="entry name" value="rve"/>
    <property type="match status" value="1"/>
</dbReference>
<accession>A0A8C1QSI4</accession>
<evidence type="ECO:0000256" key="8">
    <source>
        <dbReference type="ARBA" id="ARBA00022932"/>
    </source>
</evidence>
<dbReference type="SUPFAM" id="SSF53098">
    <property type="entry name" value="Ribonuclease H-like"/>
    <property type="match status" value="1"/>
</dbReference>
<dbReference type="FunFam" id="3.30.420.10:FF:000032">
    <property type="entry name" value="Retrovirus-related Pol polyprotein from transposon 297-like Protein"/>
    <property type="match status" value="1"/>
</dbReference>
<evidence type="ECO:0000256" key="6">
    <source>
        <dbReference type="ARBA" id="ARBA00022908"/>
    </source>
</evidence>
<name>A0A8C1QSI4_CYPCA</name>
<evidence type="ECO:0000256" key="2">
    <source>
        <dbReference type="ARBA" id="ARBA00022723"/>
    </source>
</evidence>
<dbReference type="GO" id="GO:0003887">
    <property type="term" value="F:DNA-directed DNA polymerase activity"/>
    <property type="evidence" value="ECO:0007669"/>
    <property type="project" value="UniProtKB-KW"/>
</dbReference>
<keyword evidence="5" id="KW-0460">Magnesium</keyword>
<evidence type="ECO:0000259" key="12">
    <source>
        <dbReference type="PROSITE" id="PS50994"/>
    </source>
</evidence>
<dbReference type="GO" id="GO:0046872">
    <property type="term" value="F:metal ion binding"/>
    <property type="evidence" value="ECO:0007669"/>
    <property type="project" value="UniProtKB-KW"/>
</dbReference>
<dbReference type="InterPro" id="IPR056924">
    <property type="entry name" value="SH3_Tf2-1"/>
</dbReference>
<dbReference type="InterPro" id="IPR036397">
    <property type="entry name" value="RNaseH_sf"/>
</dbReference>
<dbReference type="Pfam" id="PF24626">
    <property type="entry name" value="SH3_Tf2-1"/>
    <property type="match status" value="1"/>
</dbReference>
<dbReference type="GO" id="GO:0006508">
    <property type="term" value="P:proteolysis"/>
    <property type="evidence" value="ECO:0007669"/>
    <property type="project" value="UniProtKB-KW"/>
</dbReference>
<dbReference type="PROSITE" id="PS50994">
    <property type="entry name" value="INTEGRASE"/>
    <property type="match status" value="1"/>
</dbReference>
<keyword evidence="8" id="KW-0808">Transferase</keyword>
<keyword evidence="6" id="KW-0229">DNA integration</keyword>
<keyword evidence="2" id="KW-0479">Metal-binding</keyword>
<dbReference type="Proteomes" id="UP000694427">
    <property type="component" value="Unplaced"/>
</dbReference>
<feature type="domain" description="Integrase catalytic" evidence="12">
    <location>
        <begin position="152"/>
        <end position="311"/>
    </location>
</feature>
<keyword evidence="8" id="KW-0239">DNA-directed DNA polymerase</keyword>
<dbReference type="Pfam" id="PF17921">
    <property type="entry name" value="Integrase_H2C2"/>
    <property type="match status" value="1"/>
</dbReference>
<sequence>WALFFARFNFIISYRPGSKNTKPDALSRLFNSSEISKDPGGIVPEGRVVGLTVWGIERQVKRALAHTPSPRACPKNLLFVPAPTRLAVLQWAHSSRLAGHPGVRGTLASVRQRFWWPTRERDTRRFVAACSVCVQTKPGNSPPAGLLRPLPIPSRPWSHIALDFITGLPPSAGKTVILTVIDRFSKAAHFIPLAKLPSAKETAQIIIENVFRIHGLPSDIVSDRGPQFTSQFWKEFCRLIGASVSLSSGFHPQSNGQAEWANQTVGRILRSLSFRNPASWSEQLPWAEYAHNSLPSSATGLSPFQGSLGYQPPLFSSQFPDSCVPSAQAFVQRCERTWRIVRSALCRYRKRTVRAANKRRTKSPRYVCGQKVWLSTLNLRLKPASSKLTPRFIGPFRISQIISPVAVHLLLPRYLRRIHPVFHVSCIKPVVRAPAR</sequence>
<keyword evidence="8" id="KW-0548">Nucleotidyltransferase</keyword>
<evidence type="ECO:0000256" key="11">
    <source>
        <dbReference type="ARBA" id="ARBA00039658"/>
    </source>
</evidence>
<dbReference type="Gene3D" id="3.30.420.10">
    <property type="entry name" value="Ribonuclease H-like superfamily/Ribonuclease H"/>
    <property type="match status" value="1"/>
</dbReference>
<evidence type="ECO:0000256" key="5">
    <source>
        <dbReference type="ARBA" id="ARBA00022842"/>
    </source>
</evidence>
<evidence type="ECO:0000256" key="4">
    <source>
        <dbReference type="ARBA" id="ARBA00022801"/>
    </source>
</evidence>
<dbReference type="GO" id="GO:0015074">
    <property type="term" value="P:DNA integration"/>
    <property type="evidence" value="ECO:0007669"/>
    <property type="project" value="UniProtKB-KW"/>
</dbReference>
<dbReference type="GO" id="GO:0006310">
    <property type="term" value="P:DNA recombination"/>
    <property type="evidence" value="ECO:0007669"/>
    <property type="project" value="UniProtKB-KW"/>
</dbReference>
<dbReference type="InterPro" id="IPR041588">
    <property type="entry name" value="Integrase_H2C2"/>
</dbReference>
<dbReference type="Gene3D" id="1.10.340.70">
    <property type="match status" value="1"/>
</dbReference>
<protein>
    <recommendedName>
        <fullName evidence="11">Gypsy retrotransposon integrase-like protein 1</fullName>
    </recommendedName>
</protein>
<keyword evidence="14" id="KW-1185">Reference proteome</keyword>
<evidence type="ECO:0000256" key="3">
    <source>
        <dbReference type="ARBA" id="ARBA00022750"/>
    </source>
</evidence>
<keyword evidence="3" id="KW-0064">Aspartyl protease</keyword>
<proteinExistence type="predicted"/>
<evidence type="ECO:0000256" key="9">
    <source>
        <dbReference type="ARBA" id="ARBA00023125"/>
    </source>
</evidence>
<dbReference type="InterPro" id="IPR001584">
    <property type="entry name" value="Integrase_cat-core"/>
</dbReference>
<dbReference type="InterPro" id="IPR012337">
    <property type="entry name" value="RNaseH-like_sf"/>
</dbReference>
<dbReference type="Ensembl" id="ENSCCRT00010067417.1">
    <property type="protein sequence ID" value="ENSCCRP00010061415.1"/>
    <property type="gene ID" value="ENSCCRG00010026130.1"/>
</dbReference>
<dbReference type="GO" id="GO:0003964">
    <property type="term" value="F:RNA-directed DNA polymerase activity"/>
    <property type="evidence" value="ECO:0007669"/>
    <property type="project" value="UniProtKB-KW"/>
</dbReference>
<reference evidence="13" key="2">
    <citation type="submission" date="2025-09" db="UniProtKB">
        <authorList>
            <consortium name="Ensembl"/>
        </authorList>
    </citation>
    <scope>IDENTIFICATION</scope>
</reference>
<keyword evidence="1" id="KW-0645">Protease</keyword>
<reference evidence="13" key="1">
    <citation type="submission" date="2025-08" db="UniProtKB">
        <authorList>
            <consortium name="Ensembl"/>
        </authorList>
    </citation>
    <scope>IDENTIFICATION</scope>
</reference>
<dbReference type="GO" id="GO:0003677">
    <property type="term" value="F:DNA binding"/>
    <property type="evidence" value="ECO:0007669"/>
    <property type="project" value="UniProtKB-KW"/>
</dbReference>
<evidence type="ECO:0000313" key="14">
    <source>
        <dbReference type="Proteomes" id="UP000694427"/>
    </source>
</evidence>
<evidence type="ECO:0000256" key="7">
    <source>
        <dbReference type="ARBA" id="ARBA00022918"/>
    </source>
</evidence>
<evidence type="ECO:0000313" key="13">
    <source>
        <dbReference type="Ensembl" id="ENSCCRP00010061415.1"/>
    </source>
</evidence>
<dbReference type="InterPro" id="IPR050951">
    <property type="entry name" value="Retrovirus_Pol_polyprotein"/>
</dbReference>
<evidence type="ECO:0000256" key="1">
    <source>
        <dbReference type="ARBA" id="ARBA00022670"/>
    </source>
</evidence>